<reference evidence="2" key="1">
    <citation type="submission" date="2024-07" db="EMBL/GenBank/DDBJ databases">
        <title>Two chromosome-level genome assemblies of Korean endemic species Abeliophyllum distichum and Forsythia ovata (Oleaceae).</title>
        <authorList>
            <person name="Jang H."/>
        </authorList>
    </citation>
    <scope>NUCLEOTIDE SEQUENCE [LARGE SCALE GENOMIC DNA]</scope>
</reference>
<evidence type="ECO:0000313" key="2">
    <source>
        <dbReference type="Proteomes" id="UP001604336"/>
    </source>
</evidence>
<sequence length="105" mass="11922">MKIDDDEEISPFSEGIRQCVVSHDFEMSEIGKHIEREDPDDHLLNYNATIGIVRATTALKCKAFPLTLEGGALRWFVSSKPTQLPLQRLQDMRQGKNESLKNHLA</sequence>
<organism evidence="1 2">
    <name type="scientific">Abeliophyllum distichum</name>
    <dbReference type="NCBI Taxonomy" id="126358"/>
    <lineage>
        <taxon>Eukaryota</taxon>
        <taxon>Viridiplantae</taxon>
        <taxon>Streptophyta</taxon>
        <taxon>Embryophyta</taxon>
        <taxon>Tracheophyta</taxon>
        <taxon>Spermatophyta</taxon>
        <taxon>Magnoliopsida</taxon>
        <taxon>eudicotyledons</taxon>
        <taxon>Gunneridae</taxon>
        <taxon>Pentapetalae</taxon>
        <taxon>asterids</taxon>
        <taxon>lamiids</taxon>
        <taxon>Lamiales</taxon>
        <taxon>Oleaceae</taxon>
        <taxon>Forsythieae</taxon>
        <taxon>Abeliophyllum</taxon>
    </lineage>
</organism>
<dbReference type="Proteomes" id="UP001604336">
    <property type="component" value="Unassembled WGS sequence"/>
</dbReference>
<protein>
    <submittedName>
        <fullName evidence="1">Uncharacterized protein</fullName>
    </submittedName>
</protein>
<comment type="caution">
    <text evidence="1">The sequence shown here is derived from an EMBL/GenBank/DDBJ whole genome shotgun (WGS) entry which is preliminary data.</text>
</comment>
<dbReference type="EMBL" id="JBFOLK010000005">
    <property type="protein sequence ID" value="KAL2512677.1"/>
    <property type="molecule type" value="Genomic_DNA"/>
</dbReference>
<dbReference type="AlphaFoldDB" id="A0ABD1TIY1"/>
<accession>A0ABD1TIY1</accession>
<evidence type="ECO:0000313" key="1">
    <source>
        <dbReference type="EMBL" id="KAL2512677.1"/>
    </source>
</evidence>
<name>A0ABD1TIY1_9LAMI</name>
<gene>
    <name evidence="1" type="ORF">Adt_18277</name>
</gene>
<keyword evidence="2" id="KW-1185">Reference proteome</keyword>
<proteinExistence type="predicted"/>